<dbReference type="RefSeq" id="WP_254014970.1">
    <property type="nucleotide sequence ID" value="NZ_JAMZMM010000522.1"/>
</dbReference>
<dbReference type="Proteomes" id="UP001204953">
    <property type="component" value="Unassembled WGS sequence"/>
</dbReference>
<dbReference type="InterPro" id="IPR007263">
    <property type="entry name" value="DCC1-like"/>
</dbReference>
<proteinExistence type="predicted"/>
<comment type="caution">
    <text evidence="1">The sequence shown here is derived from an EMBL/GenBank/DDBJ whole genome shotgun (WGS) entry which is preliminary data.</text>
</comment>
<sequence>MKYHVIYDGNCNLCTTLVQLLENLDKGQLFDYLPMQDEAACVKLGVTPQDCEMGMILIDSTSPERRWQGSHAIEEIGRLLPVGEVFISAYRVMPGMKWIGDRVYDQVRNHRYTWFGKRSSTYQSAYPIGCNGGR</sequence>
<dbReference type="GO" id="GO:0015035">
    <property type="term" value="F:protein-disulfide reductase activity"/>
    <property type="evidence" value="ECO:0007669"/>
    <property type="project" value="InterPro"/>
</dbReference>
<dbReference type="PANTHER" id="PTHR33639">
    <property type="entry name" value="THIOL-DISULFIDE OXIDOREDUCTASE DCC"/>
    <property type="match status" value="1"/>
</dbReference>
<reference evidence="1" key="1">
    <citation type="submission" date="2022-06" db="EMBL/GenBank/DDBJ databases">
        <title>New cyanobacteria of genus Symplocastrum in benthos of Lake Baikal.</title>
        <authorList>
            <person name="Sorokovikova E."/>
            <person name="Tikhonova I."/>
            <person name="Krasnopeev A."/>
            <person name="Evseev P."/>
            <person name="Gladkikh A."/>
            <person name="Belykh O."/>
        </authorList>
    </citation>
    <scope>NUCLEOTIDE SEQUENCE</scope>
    <source>
        <strain evidence="1">BBK-W-15</strain>
    </source>
</reference>
<dbReference type="PANTHER" id="PTHR33639:SF2">
    <property type="entry name" value="DUF393 DOMAIN-CONTAINING PROTEIN"/>
    <property type="match status" value="1"/>
</dbReference>
<gene>
    <name evidence="1" type="ORF">NJ959_27815</name>
</gene>
<evidence type="ECO:0000313" key="2">
    <source>
        <dbReference type="Proteomes" id="UP001204953"/>
    </source>
</evidence>
<evidence type="ECO:0000313" key="1">
    <source>
        <dbReference type="EMBL" id="MCP2732243.1"/>
    </source>
</evidence>
<dbReference type="Pfam" id="PF04134">
    <property type="entry name" value="DCC1-like"/>
    <property type="match status" value="1"/>
</dbReference>
<accession>A0AAE3GYN0</accession>
<dbReference type="EMBL" id="JAMZMM010000522">
    <property type="protein sequence ID" value="MCP2732243.1"/>
    <property type="molecule type" value="Genomic_DNA"/>
</dbReference>
<keyword evidence="2" id="KW-1185">Reference proteome</keyword>
<name>A0AAE3GYN0_9CYAN</name>
<dbReference type="InterPro" id="IPR052927">
    <property type="entry name" value="DCC_oxidoreductase"/>
</dbReference>
<organism evidence="1 2">
    <name type="scientific">Limnofasciculus baicalensis BBK-W-15</name>
    <dbReference type="NCBI Taxonomy" id="2699891"/>
    <lineage>
        <taxon>Bacteria</taxon>
        <taxon>Bacillati</taxon>
        <taxon>Cyanobacteriota</taxon>
        <taxon>Cyanophyceae</taxon>
        <taxon>Coleofasciculales</taxon>
        <taxon>Coleofasciculaceae</taxon>
        <taxon>Limnofasciculus</taxon>
        <taxon>Limnofasciculus baicalensis</taxon>
    </lineage>
</organism>
<protein>
    <submittedName>
        <fullName evidence="1">DCC1-like thiol-disulfide oxidoreductase family protein</fullName>
    </submittedName>
</protein>
<dbReference type="AlphaFoldDB" id="A0AAE3GYN0"/>